<evidence type="ECO:0000313" key="3">
    <source>
        <dbReference type="Proteomes" id="UP000676310"/>
    </source>
</evidence>
<evidence type="ECO:0000256" key="1">
    <source>
        <dbReference type="SAM" id="MobiDB-lite"/>
    </source>
</evidence>
<feature type="compositionally biased region" description="Basic and acidic residues" evidence="1">
    <location>
        <begin position="82"/>
        <end position="92"/>
    </location>
</feature>
<dbReference type="Proteomes" id="UP000676310">
    <property type="component" value="Unassembled WGS sequence"/>
</dbReference>
<protein>
    <submittedName>
        <fullName evidence="2">Uncharacterized protein</fullName>
    </submittedName>
</protein>
<feature type="compositionally biased region" description="Acidic residues" evidence="1">
    <location>
        <begin position="106"/>
        <end position="122"/>
    </location>
</feature>
<sequence>MALVIHSVQDPSDHQTPKYTAENTQIANTWRPHRKLISNSQQIVGSPFELVKSMEGKDKDPKDVISDMSTSVVTFEKLESRRHSPRIDKEEANVPVEGKITTVDGVSDETDEPNEASEEDGALDGVIVRRY</sequence>
<accession>A0A8J2I4D1</accession>
<keyword evidence="3" id="KW-1185">Reference proteome</keyword>
<dbReference type="RefSeq" id="XP_043168680.1">
    <property type="nucleotide sequence ID" value="XM_043312745.1"/>
</dbReference>
<evidence type="ECO:0000313" key="2">
    <source>
        <dbReference type="EMBL" id="CAG5158533.1"/>
    </source>
</evidence>
<comment type="caution">
    <text evidence="2">The sequence shown here is derived from an EMBL/GenBank/DDBJ whole genome shotgun (WGS) entry which is preliminary data.</text>
</comment>
<feature type="region of interest" description="Disordered" evidence="1">
    <location>
        <begin position="82"/>
        <end position="125"/>
    </location>
</feature>
<dbReference type="EMBL" id="CAJRGZ010000019">
    <property type="protein sequence ID" value="CAG5158533.1"/>
    <property type="molecule type" value="Genomic_DNA"/>
</dbReference>
<proteinExistence type="predicted"/>
<gene>
    <name evidence="2" type="ORF">ALTATR162_LOCUS5128</name>
</gene>
<dbReference type="AlphaFoldDB" id="A0A8J2I4D1"/>
<name>A0A8J2I4D1_9PLEO</name>
<dbReference type="GeneID" id="67016872"/>
<reference evidence="2" key="1">
    <citation type="submission" date="2021-05" db="EMBL/GenBank/DDBJ databases">
        <authorList>
            <person name="Stam R."/>
        </authorList>
    </citation>
    <scope>NUCLEOTIDE SEQUENCE</scope>
    <source>
        <strain evidence="2">CS162</strain>
    </source>
</reference>
<organism evidence="2 3">
    <name type="scientific">Alternaria atra</name>
    <dbReference type="NCBI Taxonomy" id="119953"/>
    <lineage>
        <taxon>Eukaryota</taxon>
        <taxon>Fungi</taxon>
        <taxon>Dikarya</taxon>
        <taxon>Ascomycota</taxon>
        <taxon>Pezizomycotina</taxon>
        <taxon>Dothideomycetes</taxon>
        <taxon>Pleosporomycetidae</taxon>
        <taxon>Pleosporales</taxon>
        <taxon>Pleosporineae</taxon>
        <taxon>Pleosporaceae</taxon>
        <taxon>Alternaria</taxon>
        <taxon>Alternaria sect. Ulocladioides</taxon>
    </lineage>
</organism>